<feature type="compositionally biased region" description="Acidic residues" evidence="1">
    <location>
        <begin position="157"/>
        <end position="178"/>
    </location>
</feature>
<feature type="transmembrane region" description="Helical" evidence="2">
    <location>
        <begin position="33"/>
        <end position="57"/>
    </location>
</feature>
<dbReference type="Proteomes" id="UP001158067">
    <property type="component" value="Unassembled WGS sequence"/>
</dbReference>
<sequence length="191" mass="20645">MSNDAFDSNGPQQYSNDGGFSGVNPPPKKSRTWLWVLGIVFGLGFLGLIVCCGLMTFGFSKYGSVVFEPVRGELNQSAQVQENVGNVEELTMNFSATVKEAEANPEFVILDAVTETGPQQFSVKMGAAGEVEEAYLVQPDGTRLELEMTSSNSDLAPFDESDISTGELESDEPVDAAEQELRDLESSLELN</sequence>
<evidence type="ECO:0000313" key="3">
    <source>
        <dbReference type="EMBL" id="SMP65557.1"/>
    </source>
</evidence>
<name>A0ABY1QEM7_9BACT</name>
<evidence type="ECO:0000256" key="2">
    <source>
        <dbReference type="SAM" id="Phobius"/>
    </source>
</evidence>
<feature type="region of interest" description="Disordered" evidence="1">
    <location>
        <begin position="149"/>
        <end position="191"/>
    </location>
</feature>
<keyword evidence="2" id="KW-0472">Membrane</keyword>
<evidence type="ECO:0000313" key="4">
    <source>
        <dbReference type="Proteomes" id="UP001158067"/>
    </source>
</evidence>
<proteinExistence type="predicted"/>
<evidence type="ECO:0008006" key="5">
    <source>
        <dbReference type="Google" id="ProtNLM"/>
    </source>
</evidence>
<reference evidence="3 4" key="1">
    <citation type="submission" date="2017-05" db="EMBL/GenBank/DDBJ databases">
        <authorList>
            <person name="Varghese N."/>
            <person name="Submissions S."/>
        </authorList>
    </citation>
    <scope>NUCLEOTIDE SEQUENCE [LARGE SCALE GENOMIC DNA]</scope>
    <source>
        <strain evidence="3 4">DSM 25457</strain>
    </source>
</reference>
<dbReference type="RefSeq" id="WP_283433673.1">
    <property type="nucleotide sequence ID" value="NZ_FXUG01000009.1"/>
</dbReference>
<protein>
    <recommendedName>
        <fullName evidence="5">Cytochrome oxidase complex assembly protein 1</fullName>
    </recommendedName>
</protein>
<feature type="region of interest" description="Disordered" evidence="1">
    <location>
        <begin position="1"/>
        <end position="22"/>
    </location>
</feature>
<organism evidence="3 4">
    <name type="scientific">Neorhodopirellula lusitana</name>
    <dbReference type="NCBI Taxonomy" id="445327"/>
    <lineage>
        <taxon>Bacteria</taxon>
        <taxon>Pseudomonadati</taxon>
        <taxon>Planctomycetota</taxon>
        <taxon>Planctomycetia</taxon>
        <taxon>Pirellulales</taxon>
        <taxon>Pirellulaceae</taxon>
        <taxon>Neorhodopirellula</taxon>
    </lineage>
</organism>
<gene>
    <name evidence="3" type="ORF">SAMN06265222_10985</name>
</gene>
<comment type="caution">
    <text evidence="3">The sequence shown here is derived from an EMBL/GenBank/DDBJ whole genome shotgun (WGS) entry which is preliminary data.</text>
</comment>
<keyword evidence="2" id="KW-0812">Transmembrane</keyword>
<accession>A0ABY1QEM7</accession>
<feature type="compositionally biased region" description="Polar residues" evidence="1">
    <location>
        <begin position="1"/>
        <end position="18"/>
    </location>
</feature>
<dbReference type="EMBL" id="FXUG01000009">
    <property type="protein sequence ID" value="SMP65557.1"/>
    <property type="molecule type" value="Genomic_DNA"/>
</dbReference>
<keyword evidence="4" id="KW-1185">Reference proteome</keyword>
<keyword evidence="2" id="KW-1133">Transmembrane helix</keyword>
<evidence type="ECO:0000256" key="1">
    <source>
        <dbReference type="SAM" id="MobiDB-lite"/>
    </source>
</evidence>